<evidence type="ECO:0000256" key="4">
    <source>
        <dbReference type="ARBA" id="ARBA00023004"/>
    </source>
</evidence>
<dbReference type="Proteomes" id="UP000638570">
    <property type="component" value="Unassembled WGS sequence"/>
</dbReference>
<dbReference type="InterPro" id="IPR001486">
    <property type="entry name" value="Hemoglobin_trunc"/>
</dbReference>
<dbReference type="InterPro" id="IPR009050">
    <property type="entry name" value="Globin-like_sf"/>
</dbReference>
<dbReference type="Pfam" id="PF01152">
    <property type="entry name" value="Bac_globin"/>
    <property type="match status" value="1"/>
</dbReference>
<reference evidence="7" key="1">
    <citation type="submission" date="2021-01" db="EMBL/GenBank/DDBJ databases">
        <title>Genome public.</title>
        <authorList>
            <person name="Liu C."/>
            <person name="Sun Q."/>
        </authorList>
    </citation>
    <scope>NUCLEOTIDE SEQUENCE [LARGE SCALE GENOMIC DNA]</scope>
    <source>
        <strain evidence="7">CGMCC 1.18722</strain>
    </source>
</reference>
<dbReference type="RefSeq" id="WP_202084178.1">
    <property type="nucleotide sequence ID" value="NZ_JAERTZ010000018.1"/>
</dbReference>
<keyword evidence="5" id="KW-0732">Signal</keyword>
<dbReference type="CDD" id="cd00454">
    <property type="entry name" value="TrHb1_N"/>
    <property type="match status" value="1"/>
</dbReference>
<gene>
    <name evidence="6" type="ORF">JKV55_08575</name>
</gene>
<evidence type="ECO:0000256" key="5">
    <source>
        <dbReference type="SAM" id="SignalP"/>
    </source>
</evidence>
<dbReference type="EMBL" id="JAERTZ010000018">
    <property type="protein sequence ID" value="MBL1377383.1"/>
    <property type="molecule type" value="Genomic_DNA"/>
</dbReference>
<keyword evidence="4" id="KW-0408">Iron</keyword>
<name>A0ABS1QR82_9GAMM</name>
<feature type="chain" id="PRO_5047525686" evidence="5">
    <location>
        <begin position="29"/>
        <end position="158"/>
    </location>
</feature>
<comment type="caution">
    <text evidence="6">The sequence shown here is derived from an EMBL/GenBank/DDBJ whole genome shotgun (WGS) entry which is preliminary data.</text>
</comment>
<protein>
    <submittedName>
        <fullName evidence="6">Group 1 truncated hemoglobin</fullName>
    </submittedName>
</protein>
<keyword evidence="3" id="KW-0479">Metal-binding</keyword>
<evidence type="ECO:0000256" key="1">
    <source>
        <dbReference type="ARBA" id="ARBA00022448"/>
    </source>
</evidence>
<evidence type="ECO:0000313" key="7">
    <source>
        <dbReference type="Proteomes" id="UP000638570"/>
    </source>
</evidence>
<evidence type="ECO:0000313" key="6">
    <source>
        <dbReference type="EMBL" id="MBL1377383.1"/>
    </source>
</evidence>
<dbReference type="Gene3D" id="1.10.490.10">
    <property type="entry name" value="Globins"/>
    <property type="match status" value="1"/>
</dbReference>
<keyword evidence="2" id="KW-0349">Heme</keyword>
<evidence type="ECO:0000256" key="2">
    <source>
        <dbReference type="ARBA" id="ARBA00022617"/>
    </source>
</evidence>
<dbReference type="InterPro" id="IPR012292">
    <property type="entry name" value="Globin/Proto"/>
</dbReference>
<sequence length="158" mass="17303">MMNKSVFTRGWLLPALLLALLGSPPLPAQEAPPSLYQRLGGLAPISVVVSDFIEVLLPDEQLNANPALDAARQRVPAPYLKYHITAMVCEVTGGPCSYHGRGMKESHAHLNITEAEWQRMLVLFQEVLARHQVPEQETRELLDIVGSTKADIVGTAAQ</sequence>
<feature type="signal peptide" evidence="5">
    <location>
        <begin position="1"/>
        <end position="28"/>
    </location>
</feature>
<dbReference type="SUPFAM" id="SSF46458">
    <property type="entry name" value="Globin-like"/>
    <property type="match status" value="1"/>
</dbReference>
<accession>A0ABS1QR82</accession>
<keyword evidence="7" id="KW-1185">Reference proteome</keyword>
<proteinExistence type="predicted"/>
<organism evidence="6 7">
    <name type="scientific">Zobellella iuensis</name>
    <dbReference type="NCBI Taxonomy" id="2803811"/>
    <lineage>
        <taxon>Bacteria</taxon>
        <taxon>Pseudomonadati</taxon>
        <taxon>Pseudomonadota</taxon>
        <taxon>Gammaproteobacteria</taxon>
        <taxon>Aeromonadales</taxon>
        <taxon>Aeromonadaceae</taxon>
        <taxon>Zobellella</taxon>
    </lineage>
</organism>
<evidence type="ECO:0000256" key="3">
    <source>
        <dbReference type="ARBA" id="ARBA00022723"/>
    </source>
</evidence>
<keyword evidence="1" id="KW-0813">Transport</keyword>